<sequence>MRVDAERDGAEPSWTEPWQDVLGWNRGAACSNPVENRPSLSLLSLVRALGEVVGRGCSSPVLEEITAGVERGVAAGLGGVCLPRCSGFSLVLRGVVSTACAGAVSLDGDVMRNLVEHFTNELRSNLLQAAIVKEALNCLQTLGVEESPGEHHKKKKSHISLILRPMEPSYEERRSKLAMRASSSQPAS</sequence>
<dbReference type="Proteomes" id="UP001412067">
    <property type="component" value="Unassembled WGS sequence"/>
</dbReference>
<reference evidence="1 2" key="1">
    <citation type="journal article" date="2022" name="Nat. Plants">
        <title>Genomes of leafy and leafless Platanthera orchids illuminate the evolution of mycoheterotrophy.</title>
        <authorList>
            <person name="Li M.H."/>
            <person name="Liu K.W."/>
            <person name="Li Z."/>
            <person name="Lu H.C."/>
            <person name="Ye Q.L."/>
            <person name="Zhang D."/>
            <person name="Wang J.Y."/>
            <person name="Li Y.F."/>
            <person name="Zhong Z.M."/>
            <person name="Liu X."/>
            <person name="Yu X."/>
            <person name="Liu D.K."/>
            <person name="Tu X.D."/>
            <person name="Liu B."/>
            <person name="Hao Y."/>
            <person name="Liao X.Y."/>
            <person name="Jiang Y.T."/>
            <person name="Sun W.H."/>
            <person name="Chen J."/>
            <person name="Chen Y.Q."/>
            <person name="Ai Y."/>
            <person name="Zhai J.W."/>
            <person name="Wu S.S."/>
            <person name="Zhou Z."/>
            <person name="Hsiao Y.Y."/>
            <person name="Wu W.L."/>
            <person name="Chen Y.Y."/>
            <person name="Lin Y.F."/>
            <person name="Hsu J.L."/>
            <person name="Li C.Y."/>
            <person name="Wang Z.W."/>
            <person name="Zhao X."/>
            <person name="Zhong W.Y."/>
            <person name="Ma X.K."/>
            <person name="Ma L."/>
            <person name="Huang J."/>
            <person name="Chen G.Z."/>
            <person name="Huang M.Z."/>
            <person name="Huang L."/>
            <person name="Peng D.H."/>
            <person name="Luo Y.B."/>
            <person name="Zou S.Q."/>
            <person name="Chen S.P."/>
            <person name="Lan S."/>
            <person name="Tsai W.C."/>
            <person name="Van de Peer Y."/>
            <person name="Liu Z.J."/>
        </authorList>
    </citation>
    <scope>NUCLEOTIDE SEQUENCE [LARGE SCALE GENOMIC DNA]</scope>
    <source>
        <strain evidence="1">Lor288</strain>
    </source>
</reference>
<accession>A0ABR2N3X8</accession>
<dbReference type="EMBL" id="JBBWWR010000001">
    <property type="protein sequence ID" value="KAK8970841.1"/>
    <property type="molecule type" value="Genomic_DNA"/>
</dbReference>
<organism evidence="1 2">
    <name type="scientific">Platanthera guangdongensis</name>
    <dbReference type="NCBI Taxonomy" id="2320717"/>
    <lineage>
        <taxon>Eukaryota</taxon>
        <taxon>Viridiplantae</taxon>
        <taxon>Streptophyta</taxon>
        <taxon>Embryophyta</taxon>
        <taxon>Tracheophyta</taxon>
        <taxon>Spermatophyta</taxon>
        <taxon>Magnoliopsida</taxon>
        <taxon>Liliopsida</taxon>
        <taxon>Asparagales</taxon>
        <taxon>Orchidaceae</taxon>
        <taxon>Orchidoideae</taxon>
        <taxon>Orchideae</taxon>
        <taxon>Orchidinae</taxon>
        <taxon>Platanthera</taxon>
    </lineage>
</organism>
<name>A0ABR2N3X8_9ASPA</name>
<protein>
    <submittedName>
        <fullName evidence="1">Uncharacterized protein</fullName>
    </submittedName>
</protein>
<keyword evidence="2" id="KW-1185">Reference proteome</keyword>
<comment type="caution">
    <text evidence="1">The sequence shown here is derived from an EMBL/GenBank/DDBJ whole genome shotgun (WGS) entry which is preliminary data.</text>
</comment>
<proteinExistence type="predicted"/>
<evidence type="ECO:0000313" key="2">
    <source>
        <dbReference type="Proteomes" id="UP001412067"/>
    </source>
</evidence>
<evidence type="ECO:0000313" key="1">
    <source>
        <dbReference type="EMBL" id="KAK8970841.1"/>
    </source>
</evidence>
<gene>
    <name evidence="1" type="ORF">KSP40_PGU009906</name>
</gene>